<organism evidence="1 2">
    <name type="scientific">Nostoc paludosum FACHB-159</name>
    <dbReference type="NCBI Taxonomy" id="2692908"/>
    <lineage>
        <taxon>Bacteria</taxon>
        <taxon>Bacillati</taxon>
        <taxon>Cyanobacteriota</taxon>
        <taxon>Cyanophyceae</taxon>
        <taxon>Nostocales</taxon>
        <taxon>Nostocaceae</taxon>
        <taxon>Nostoc</taxon>
    </lineage>
</organism>
<comment type="caution">
    <text evidence="1">The sequence shown here is derived from an EMBL/GenBank/DDBJ whole genome shotgun (WGS) entry which is preliminary data.</text>
</comment>
<dbReference type="EMBL" id="JACJTU010000011">
    <property type="protein sequence ID" value="MBD2735038.1"/>
    <property type="molecule type" value="Genomic_DNA"/>
</dbReference>
<protein>
    <submittedName>
        <fullName evidence="1">Uncharacterized protein</fullName>
    </submittedName>
</protein>
<dbReference type="Proteomes" id="UP000637383">
    <property type="component" value="Unassembled WGS sequence"/>
</dbReference>
<name>A0ABR8K9L7_9NOSO</name>
<proteinExistence type="predicted"/>
<evidence type="ECO:0000313" key="2">
    <source>
        <dbReference type="Proteomes" id="UP000637383"/>
    </source>
</evidence>
<keyword evidence="2" id="KW-1185">Reference proteome</keyword>
<sequence>MPRLGKVSTQQLGKEIFSNIYDKFSRELFLSNYRSVSQPAKSLQHYYIAANRYPLEQKPQLLDAGDGIAYSRFHAQYQPWFQNLIQSIGYENLLLIDRNTGDIIYSVCK</sequence>
<accession>A0ABR8K9L7</accession>
<gene>
    <name evidence="1" type="ORF">H6H03_14265</name>
</gene>
<evidence type="ECO:0000313" key="1">
    <source>
        <dbReference type="EMBL" id="MBD2735038.1"/>
    </source>
</evidence>
<reference evidence="1 2" key="1">
    <citation type="journal article" date="2020" name="ISME J.">
        <title>Comparative genomics reveals insights into cyanobacterial evolution and habitat adaptation.</title>
        <authorList>
            <person name="Chen M.Y."/>
            <person name="Teng W.K."/>
            <person name="Zhao L."/>
            <person name="Hu C.X."/>
            <person name="Zhou Y.K."/>
            <person name="Han B.P."/>
            <person name="Song L.R."/>
            <person name="Shu W.S."/>
        </authorList>
    </citation>
    <scope>NUCLEOTIDE SEQUENCE [LARGE SCALE GENOMIC DNA]</scope>
    <source>
        <strain evidence="1 2">FACHB-159</strain>
    </source>
</reference>